<name>A0AAD7XLJ9_9STRA</name>
<dbReference type="PANTHER" id="PTHR43775:SF37">
    <property type="entry name" value="SI:DKEY-61P9.11"/>
    <property type="match status" value="1"/>
</dbReference>
<feature type="domain" description="Ketoreductase" evidence="3">
    <location>
        <begin position="294"/>
        <end position="481"/>
    </location>
</feature>
<dbReference type="GO" id="GO:0006633">
    <property type="term" value="P:fatty acid biosynthetic process"/>
    <property type="evidence" value="ECO:0007669"/>
    <property type="project" value="TreeGrafter"/>
</dbReference>
<dbReference type="PANTHER" id="PTHR43775">
    <property type="entry name" value="FATTY ACID SYNTHASE"/>
    <property type="match status" value="1"/>
</dbReference>
<evidence type="ECO:0000259" key="3">
    <source>
        <dbReference type="SMART" id="SM00822"/>
    </source>
</evidence>
<reference evidence="4" key="1">
    <citation type="submission" date="2023-01" db="EMBL/GenBank/DDBJ databases">
        <title>Metagenome sequencing of chrysophaentin producing Chrysophaeum taylorii.</title>
        <authorList>
            <person name="Davison J."/>
            <person name="Bewley C."/>
        </authorList>
    </citation>
    <scope>NUCLEOTIDE SEQUENCE</scope>
    <source>
        <strain evidence="4">NIES-1699</strain>
    </source>
</reference>
<dbReference type="EMBL" id="JAQMWT010000362">
    <property type="protein sequence ID" value="KAJ8602929.1"/>
    <property type="molecule type" value="Genomic_DNA"/>
</dbReference>
<evidence type="ECO:0000256" key="1">
    <source>
        <dbReference type="ARBA" id="ARBA00022450"/>
    </source>
</evidence>
<dbReference type="AlphaFoldDB" id="A0AAD7XLJ9"/>
<keyword evidence="1" id="KW-0596">Phosphopantetheine</keyword>
<dbReference type="GO" id="GO:0004312">
    <property type="term" value="F:fatty acid synthase activity"/>
    <property type="evidence" value="ECO:0007669"/>
    <property type="project" value="TreeGrafter"/>
</dbReference>
<keyword evidence="5" id="KW-1185">Reference proteome</keyword>
<accession>A0AAD7XLJ9</accession>
<dbReference type="InterPro" id="IPR050091">
    <property type="entry name" value="PKS_NRPS_Biosynth_Enz"/>
</dbReference>
<dbReference type="InterPro" id="IPR036291">
    <property type="entry name" value="NAD(P)-bd_dom_sf"/>
</dbReference>
<dbReference type="Gene3D" id="3.40.50.720">
    <property type="entry name" value="NAD(P)-binding Rossmann-like Domain"/>
    <property type="match status" value="1"/>
</dbReference>
<dbReference type="Proteomes" id="UP001230188">
    <property type="component" value="Unassembled WGS sequence"/>
</dbReference>
<proteinExistence type="predicted"/>
<dbReference type="InterPro" id="IPR057326">
    <property type="entry name" value="KR_dom"/>
</dbReference>
<evidence type="ECO:0000313" key="4">
    <source>
        <dbReference type="EMBL" id="KAJ8602929.1"/>
    </source>
</evidence>
<evidence type="ECO:0000313" key="5">
    <source>
        <dbReference type="Proteomes" id="UP001230188"/>
    </source>
</evidence>
<evidence type="ECO:0000256" key="2">
    <source>
        <dbReference type="ARBA" id="ARBA00022553"/>
    </source>
</evidence>
<gene>
    <name evidence="4" type="ORF">CTAYLR_001500</name>
</gene>
<comment type="caution">
    <text evidence="4">The sequence shown here is derived from an EMBL/GenBank/DDBJ whole genome shotgun (WGS) entry which is preliminary data.</text>
</comment>
<dbReference type="SMART" id="SM00822">
    <property type="entry name" value="PKS_KR"/>
    <property type="match status" value="1"/>
</dbReference>
<dbReference type="InterPro" id="IPR013968">
    <property type="entry name" value="PKS_KR"/>
</dbReference>
<sequence>MTTTTAGEEESSSTLNAKWDDAFYAALQKEVTGDVNVKYCSVVEWVEQALPVKDGAIRAAIRGGRPFIPDDVIEALPSEPVQETGKMKVLAFADESGLVDEVFGMMKARKQLGSPTKKVPLWGEFADTYDKMREVVEGEWDLILFAAVDMPESNDPDDVVAWSKRIVETYLLLCQVLLRNPSYAPKVCVVSADTHSNDPETHKEAGIGISAAGPLFGMTNTVRLEVQTTAFHFVDLEYTVTDDVIAALAAELTRKTGFGEASVRLNSKGRFVARMMPAEPRYVSNAVFETPSSGTIGIGGGNGALGLVMGKYLLEHLPSGANVHIKFLSRSARVSGAGNETAWDDVRALARAKNATVEQAVCDVSSREAIETFVRDHKDTLVGFVHSAGVLRDALLPNQTSEKYDDVYKPKAWAGLYLHNALEQHQCDIKFLWMFSSVAVYGNPGQSSYSGANSLLDVVCRHRKALGKPATAMQWAGWGEVGMAANMDPIAKKRMADSPIPFFTNAQGLKGMDLGLSTGIPVFCVMRYNAKAFFDKLEKTTQKDKQLPVDRYDARFWSRPIPPQQLTELDLYDVVSTTFAEPRELIYDHFTAGVDYPDQ</sequence>
<organism evidence="4 5">
    <name type="scientific">Chrysophaeum taylorii</name>
    <dbReference type="NCBI Taxonomy" id="2483200"/>
    <lineage>
        <taxon>Eukaryota</taxon>
        <taxon>Sar</taxon>
        <taxon>Stramenopiles</taxon>
        <taxon>Ochrophyta</taxon>
        <taxon>Pelagophyceae</taxon>
        <taxon>Pelagomonadales</taxon>
        <taxon>Pelagomonadaceae</taxon>
        <taxon>Chrysophaeum</taxon>
    </lineage>
</organism>
<dbReference type="SUPFAM" id="SSF51735">
    <property type="entry name" value="NAD(P)-binding Rossmann-fold domains"/>
    <property type="match status" value="2"/>
</dbReference>
<keyword evidence="2" id="KW-0597">Phosphoprotein</keyword>
<protein>
    <recommendedName>
        <fullName evidence="3">Ketoreductase domain-containing protein</fullName>
    </recommendedName>
</protein>
<dbReference type="Pfam" id="PF08659">
    <property type="entry name" value="KR"/>
    <property type="match status" value="1"/>
</dbReference>